<dbReference type="PANTHER" id="PTHR34009:SF2">
    <property type="entry name" value="PROTEIN STAR"/>
    <property type="match status" value="1"/>
</dbReference>
<proteinExistence type="predicted"/>
<accession>A0A7R9GIY3</accession>
<sequence length="272" mass="29965">DTLGLRKYDYDECFTTELALSVSGLLSTLEAGNIVKVKGFDGHRIVVLRSVSGIWTVGFNGRMFSELQDNDFFNVSILAANSVTSIFRILTNEFSVSHITYQLDMQQEVKEGESSHLFEKADRNGVFLEAGAFDGIKSSNTLGLELLNGWTGVLIEDRPDLFKSVLKTNRKAIMINTCIAPSKQRGTVVARKYNMSLPLDPQFPASATLMGELGYPVKNANYTVVPRNSFLLRDKDKVVFHTPRRSLKSSIGVLTRATSSCPELIGASVGDI</sequence>
<dbReference type="PANTHER" id="PTHR34009">
    <property type="entry name" value="PROTEIN STAR"/>
    <property type="match status" value="1"/>
</dbReference>
<dbReference type="GO" id="GO:0005886">
    <property type="term" value="C:plasma membrane"/>
    <property type="evidence" value="ECO:0007669"/>
    <property type="project" value="TreeGrafter"/>
</dbReference>
<dbReference type="GO" id="GO:0031902">
    <property type="term" value="C:late endosome membrane"/>
    <property type="evidence" value="ECO:0007669"/>
    <property type="project" value="TreeGrafter"/>
</dbReference>
<reference evidence="1" key="1">
    <citation type="submission" date="2020-11" db="EMBL/GenBank/DDBJ databases">
        <authorList>
            <person name="Tran Van P."/>
        </authorList>
    </citation>
    <scope>NUCLEOTIDE SEQUENCE</scope>
</reference>
<dbReference type="GO" id="GO:0006888">
    <property type="term" value="P:endoplasmic reticulum to Golgi vesicle-mediated transport"/>
    <property type="evidence" value="ECO:0007669"/>
    <property type="project" value="TreeGrafter"/>
</dbReference>
<dbReference type="EMBL" id="CAJPEX010007093">
    <property type="protein sequence ID" value="CAG0924298.1"/>
    <property type="molecule type" value="Genomic_DNA"/>
</dbReference>
<dbReference type="OrthoDB" id="6357215at2759"/>
<dbReference type="AlphaFoldDB" id="A0A7R9GIY3"/>
<dbReference type="GO" id="GO:0005789">
    <property type="term" value="C:endoplasmic reticulum membrane"/>
    <property type="evidence" value="ECO:0007669"/>
    <property type="project" value="TreeGrafter"/>
</dbReference>
<dbReference type="Proteomes" id="UP000678499">
    <property type="component" value="Unassembled WGS sequence"/>
</dbReference>
<protein>
    <submittedName>
        <fullName evidence="1">Uncharacterized protein</fullName>
    </submittedName>
</protein>
<dbReference type="GO" id="GO:0016197">
    <property type="term" value="P:endosomal transport"/>
    <property type="evidence" value="ECO:0007669"/>
    <property type="project" value="TreeGrafter"/>
</dbReference>
<evidence type="ECO:0000313" key="2">
    <source>
        <dbReference type="Proteomes" id="UP000678499"/>
    </source>
</evidence>
<organism evidence="1">
    <name type="scientific">Notodromas monacha</name>
    <dbReference type="NCBI Taxonomy" id="399045"/>
    <lineage>
        <taxon>Eukaryota</taxon>
        <taxon>Metazoa</taxon>
        <taxon>Ecdysozoa</taxon>
        <taxon>Arthropoda</taxon>
        <taxon>Crustacea</taxon>
        <taxon>Oligostraca</taxon>
        <taxon>Ostracoda</taxon>
        <taxon>Podocopa</taxon>
        <taxon>Podocopida</taxon>
        <taxon>Cypridocopina</taxon>
        <taxon>Cypridoidea</taxon>
        <taxon>Cyprididae</taxon>
        <taxon>Notodromas</taxon>
    </lineage>
</organism>
<gene>
    <name evidence="1" type="ORF">NMOB1V02_LOCUS11753</name>
</gene>
<name>A0A7R9GIY3_9CRUS</name>
<evidence type="ECO:0000313" key="1">
    <source>
        <dbReference type="EMBL" id="CAD7284146.1"/>
    </source>
</evidence>
<feature type="non-terminal residue" evidence="1">
    <location>
        <position position="272"/>
    </location>
</feature>
<dbReference type="EMBL" id="OA889130">
    <property type="protein sequence ID" value="CAD7284146.1"/>
    <property type="molecule type" value="Genomic_DNA"/>
</dbReference>
<keyword evidence="2" id="KW-1185">Reference proteome</keyword>
<dbReference type="GO" id="GO:0005794">
    <property type="term" value="C:Golgi apparatus"/>
    <property type="evidence" value="ECO:0007669"/>
    <property type="project" value="TreeGrafter"/>
</dbReference>
<feature type="non-terminal residue" evidence="1">
    <location>
        <position position="1"/>
    </location>
</feature>
<dbReference type="InterPro" id="IPR053202">
    <property type="entry name" value="EGF_Rcpt_Signaling_Reg"/>
</dbReference>